<feature type="compositionally biased region" description="Polar residues" evidence="1">
    <location>
        <begin position="344"/>
        <end position="358"/>
    </location>
</feature>
<feature type="region of interest" description="Disordered" evidence="1">
    <location>
        <begin position="1"/>
        <end position="46"/>
    </location>
</feature>
<proteinExistence type="predicted"/>
<feature type="compositionally biased region" description="Low complexity" evidence="1">
    <location>
        <begin position="435"/>
        <end position="448"/>
    </location>
</feature>
<dbReference type="AlphaFoldDB" id="A0A8H5C9M0"/>
<reference evidence="2 3" key="1">
    <citation type="journal article" date="2020" name="ISME J.">
        <title>Uncovering the hidden diversity of litter-decomposition mechanisms in mushroom-forming fungi.</title>
        <authorList>
            <person name="Floudas D."/>
            <person name="Bentzer J."/>
            <person name="Ahren D."/>
            <person name="Johansson T."/>
            <person name="Persson P."/>
            <person name="Tunlid A."/>
        </authorList>
    </citation>
    <scope>NUCLEOTIDE SEQUENCE [LARGE SCALE GENOMIC DNA]</scope>
    <source>
        <strain evidence="2 3">CBS 406.79</strain>
    </source>
</reference>
<feature type="region of interest" description="Disordered" evidence="1">
    <location>
        <begin position="332"/>
        <end position="448"/>
    </location>
</feature>
<dbReference type="InterPro" id="IPR021109">
    <property type="entry name" value="Peptidase_aspartic_dom_sf"/>
</dbReference>
<feature type="compositionally biased region" description="Polar residues" evidence="1">
    <location>
        <begin position="1"/>
        <end position="28"/>
    </location>
</feature>
<name>A0A8H5C9M0_9AGAR</name>
<comment type="caution">
    <text evidence="2">The sequence shown here is derived from an EMBL/GenBank/DDBJ whole genome shotgun (WGS) entry which is preliminary data.</text>
</comment>
<evidence type="ECO:0000256" key="1">
    <source>
        <dbReference type="SAM" id="MobiDB-lite"/>
    </source>
</evidence>
<dbReference type="SUPFAM" id="SSF50630">
    <property type="entry name" value="Acid proteases"/>
    <property type="match status" value="1"/>
</dbReference>
<feature type="region of interest" description="Disordered" evidence="1">
    <location>
        <begin position="267"/>
        <end position="289"/>
    </location>
</feature>
<keyword evidence="3" id="KW-1185">Reference proteome</keyword>
<accession>A0A8H5C9M0</accession>
<organism evidence="2 3">
    <name type="scientific">Collybiopsis confluens</name>
    <dbReference type="NCBI Taxonomy" id="2823264"/>
    <lineage>
        <taxon>Eukaryota</taxon>
        <taxon>Fungi</taxon>
        <taxon>Dikarya</taxon>
        <taxon>Basidiomycota</taxon>
        <taxon>Agaricomycotina</taxon>
        <taxon>Agaricomycetes</taxon>
        <taxon>Agaricomycetidae</taxon>
        <taxon>Agaricales</taxon>
        <taxon>Marasmiineae</taxon>
        <taxon>Omphalotaceae</taxon>
        <taxon>Collybiopsis</taxon>
    </lineage>
</organism>
<feature type="compositionally biased region" description="Polar residues" evidence="1">
    <location>
        <begin position="158"/>
        <end position="172"/>
    </location>
</feature>
<protein>
    <recommendedName>
        <fullName evidence="4">Retrotransposon gag domain-containing protein</fullName>
    </recommendedName>
</protein>
<feature type="compositionally biased region" description="Polar residues" evidence="1">
    <location>
        <begin position="34"/>
        <end position="43"/>
    </location>
</feature>
<feature type="compositionally biased region" description="Gly residues" evidence="1">
    <location>
        <begin position="389"/>
        <end position="404"/>
    </location>
</feature>
<feature type="compositionally biased region" description="Low complexity" evidence="1">
    <location>
        <begin position="796"/>
        <end position="805"/>
    </location>
</feature>
<feature type="region of interest" description="Disordered" evidence="1">
    <location>
        <begin position="1125"/>
        <end position="1144"/>
    </location>
</feature>
<feature type="region of interest" description="Disordered" evidence="1">
    <location>
        <begin position="153"/>
        <end position="172"/>
    </location>
</feature>
<dbReference type="Proteomes" id="UP000518752">
    <property type="component" value="Unassembled WGS sequence"/>
</dbReference>
<evidence type="ECO:0008006" key="4">
    <source>
        <dbReference type="Google" id="ProtNLM"/>
    </source>
</evidence>
<evidence type="ECO:0000313" key="3">
    <source>
        <dbReference type="Proteomes" id="UP000518752"/>
    </source>
</evidence>
<sequence length="1144" mass="130094">MSQTTQDIPTRPSSQNNTTGLEQAQFGTAGTGQEVPTRSQSAAADQLRAQTPALVGTNPTDNSLRLSSFITWPARTVPEGDWRQPAPASTKLVPARFDDDEDDNVAAHSVHTPFTSASTPNPQARPLPAPRAHNYVPFMPMTLAGEPVTRDNSPIAPGNTNSPKQNTPSVYRNNIPLGEMTARLKSKDPKQIKNVLAGIQQFLAEDVQAAKIRCRKNIRAVEEDMTQGFKRLTTKYDECFDAIAQALITPESEDPINTTANVEDNIIDTKPNKEETPSKNQGINEENLSWKDRVATQRLRNSDLRHQGHSIHSDQMIAFTEDGMPIDKRISSRSAWQRPEYSNDAGSSNKSTKTNNEYNQEHNKHSKHSPEDNRHSKKDGGHNNENKPTGGGGGTPLHNPGGGDDSSDSSSDDDDRKGGGGQRGKTPWDDDSSDDNNNSDTDQSSSDESWAENLIAFNNTTTPGYVNNDKETKAKAKKLRRKAMRKLRAETADDQRRKHWVHSVHKNYRKQIRESVGRPSPEGTDMKGIKIPSPDKYSGSSDVEIFDAWILALLQWIVMSRYCGEKFELYRSQVVGLFLEKDASKWYDDEVAGIHRIQREWNFEEIIIGLFDRFVQAATVHKATKMFDKTRYDSNKGVKEYKATLLRWASRMPQPPNNYAMRKKFLDGLPLEFIKKLIKNGSVPEYASINTMAKEVQRIEDNRELEDYYIRTHRESSASNSKLQNYVRKRTKQDSELKEIHYNIEQNDTEEDTPTFKRLIIDGKKYNVRYQPKNDQRNSYTKNNKYRNNTRHTGYNKAQNENSNNRNRHTNIDEKNKTRNKGLTRLCYGCGKSGHFANDPVCERYGQPRLFALGEPSIDREESDKESENRSPEVNAIEEDPDSSEGTWELTPYEDDYGGRMYNDDNDDMVDFFGCITIQEPTNLHRELGPPVCLEEDYNSELFPTMEIYTDYDKMTTINTESDETTVSKMALRKSSRTMNRPDRGIFKDRRPLTAIVNIHGVDAFVLFDSGCTIEALNPSFARVANIKVHQLMEQHSLQLGTIGSKAKFNYGTYAKTTYDDITDNTYYDIVNIDRYDAIIGTRFMRRHGIQLDFQNDTIKINNKPAPTLSVGEDTAEFNRRMAMRRDPKNREILRKDNNNTRPS</sequence>
<feature type="compositionally biased region" description="Basic and acidic residues" evidence="1">
    <location>
        <begin position="359"/>
        <end position="385"/>
    </location>
</feature>
<dbReference type="EMBL" id="JAACJN010000634">
    <property type="protein sequence ID" value="KAF5336698.1"/>
    <property type="molecule type" value="Genomic_DNA"/>
</dbReference>
<gene>
    <name evidence="2" type="ORF">D9757_015537</name>
</gene>
<feature type="region of interest" description="Disordered" evidence="1">
    <location>
        <begin position="855"/>
        <end position="889"/>
    </location>
</feature>
<dbReference type="Gene3D" id="2.40.70.10">
    <property type="entry name" value="Acid Proteases"/>
    <property type="match status" value="1"/>
</dbReference>
<dbReference type="CDD" id="cd00303">
    <property type="entry name" value="retropepsin_like"/>
    <property type="match status" value="1"/>
</dbReference>
<evidence type="ECO:0000313" key="2">
    <source>
        <dbReference type="EMBL" id="KAF5336698.1"/>
    </source>
</evidence>
<feature type="compositionally biased region" description="Polar residues" evidence="1">
    <location>
        <begin position="278"/>
        <end position="287"/>
    </location>
</feature>
<dbReference type="OrthoDB" id="3051962at2759"/>
<feature type="region of interest" description="Disordered" evidence="1">
    <location>
        <begin position="773"/>
        <end position="817"/>
    </location>
</feature>
<feature type="compositionally biased region" description="Basic and acidic residues" evidence="1">
    <location>
        <begin position="857"/>
        <end position="871"/>
    </location>
</feature>